<name>A0AAV6KQZ1_9ERIC</name>
<organism evidence="1 2">
    <name type="scientific">Rhododendron griersonianum</name>
    <dbReference type="NCBI Taxonomy" id="479676"/>
    <lineage>
        <taxon>Eukaryota</taxon>
        <taxon>Viridiplantae</taxon>
        <taxon>Streptophyta</taxon>
        <taxon>Embryophyta</taxon>
        <taxon>Tracheophyta</taxon>
        <taxon>Spermatophyta</taxon>
        <taxon>Magnoliopsida</taxon>
        <taxon>eudicotyledons</taxon>
        <taxon>Gunneridae</taxon>
        <taxon>Pentapetalae</taxon>
        <taxon>asterids</taxon>
        <taxon>Ericales</taxon>
        <taxon>Ericaceae</taxon>
        <taxon>Ericoideae</taxon>
        <taxon>Rhodoreae</taxon>
        <taxon>Rhododendron</taxon>
    </lineage>
</organism>
<evidence type="ECO:0008006" key="3">
    <source>
        <dbReference type="Google" id="ProtNLM"/>
    </source>
</evidence>
<comment type="caution">
    <text evidence="1">The sequence shown here is derived from an EMBL/GenBank/DDBJ whole genome shotgun (WGS) entry which is preliminary data.</text>
</comment>
<reference evidence="1" key="1">
    <citation type="submission" date="2020-08" db="EMBL/GenBank/DDBJ databases">
        <title>Plant Genome Project.</title>
        <authorList>
            <person name="Zhang R.-G."/>
        </authorList>
    </citation>
    <scope>NUCLEOTIDE SEQUENCE</scope>
    <source>
        <strain evidence="1">WSP0</strain>
        <tissue evidence="1">Leaf</tissue>
    </source>
</reference>
<evidence type="ECO:0000313" key="1">
    <source>
        <dbReference type="EMBL" id="KAG5554674.1"/>
    </source>
</evidence>
<keyword evidence="2" id="KW-1185">Reference proteome</keyword>
<dbReference type="Gene3D" id="2.40.10.10">
    <property type="entry name" value="Trypsin-like serine proteases"/>
    <property type="match status" value="2"/>
</dbReference>
<sequence length="127" mass="13765">MRLTFPLTEQLPPIGVSNKIRVQKLSRALLVEANTIQEVQYSKWLANVGFVMSKQTIPQGIFPGQDTKMLELDVRGTPGCSGGPLALEDGSLFGILNSGVHHMHLQGANACYGIPESVVAASLERMF</sequence>
<dbReference type="InterPro" id="IPR009003">
    <property type="entry name" value="Peptidase_S1_PA"/>
</dbReference>
<dbReference type="EMBL" id="JACTNZ010000004">
    <property type="protein sequence ID" value="KAG5554674.1"/>
    <property type="molecule type" value="Genomic_DNA"/>
</dbReference>
<proteinExistence type="predicted"/>
<evidence type="ECO:0000313" key="2">
    <source>
        <dbReference type="Proteomes" id="UP000823749"/>
    </source>
</evidence>
<protein>
    <recommendedName>
        <fullName evidence="3">Trypsin-like serine protease</fullName>
    </recommendedName>
</protein>
<dbReference type="AlphaFoldDB" id="A0AAV6KQZ1"/>
<accession>A0AAV6KQZ1</accession>
<gene>
    <name evidence="1" type="ORF">RHGRI_012284</name>
</gene>
<dbReference type="InterPro" id="IPR043504">
    <property type="entry name" value="Peptidase_S1_PA_chymotrypsin"/>
</dbReference>
<dbReference type="SUPFAM" id="SSF50494">
    <property type="entry name" value="Trypsin-like serine proteases"/>
    <property type="match status" value="1"/>
</dbReference>
<dbReference type="Proteomes" id="UP000823749">
    <property type="component" value="Chromosome 4"/>
</dbReference>